<accession>W4KDJ3</accession>
<dbReference type="RefSeq" id="XP_009543655.1">
    <property type="nucleotide sequence ID" value="XM_009545360.1"/>
</dbReference>
<keyword evidence="4" id="KW-0010">Activator</keyword>
<gene>
    <name evidence="4" type="primary">MED20</name>
    <name evidence="6" type="ORF">HETIRDRAFT_312496</name>
</gene>
<keyword evidence="7" id="KW-1185">Reference proteome</keyword>
<organism evidence="6 7">
    <name type="scientific">Heterobasidion irregulare (strain TC 32-1)</name>
    <dbReference type="NCBI Taxonomy" id="747525"/>
    <lineage>
        <taxon>Eukaryota</taxon>
        <taxon>Fungi</taxon>
        <taxon>Dikarya</taxon>
        <taxon>Basidiomycota</taxon>
        <taxon>Agaricomycotina</taxon>
        <taxon>Agaricomycetes</taxon>
        <taxon>Russulales</taxon>
        <taxon>Bondarzewiaceae</taxon>
        <taxon>Heterobasidion</taxon>
        <taxon>Heterobasidion annosum species complex</taxon>
    </lineage>
</organism>
<evidence type="ECO:0000313" key="7">
    <source>
        <dbReference type="Proteomes" id="UP000030671"/>
    </source>
</evidence>
<dbReference type="InParanoid" id="W4KDJ3"/>
<dbReference type="EMBL" id="KI925456">
    <property type="protein sequence ID" value="ETW83927.1"/>
    <property type="molecule type" value="Genomic_DNA"/>
</dbReference>
<keyword evidence="3 4" id="KW-0539">Nucleus</keyword>
<feature type="compositionally biased region" description="Basic and acidic residues" evidence="5">
    <location>
        <begin position="235"/>
        <end position="249"/>
    </location>
</feature>
<comment type="subcellular location">
    <subcellularLocation>
        <location evidence="1 4">Nucleus</location>
    </subcellularLocation>
</comment>
<dbReference type="OrthoDB" id="2536675at2759"/>
<feature type="non-terminal residue" evidence="6">
    <location>
        <position position="1"/>
    </location>
</feature>
<feature type="region of interest" description="Disordered" evidence="5">
    <location>
        <begin position="235"/>
        <end position="256"/>
    </location>
</feature>
<keyword evidence="4" id="KW-0805">Transcription regulation</keyword>
<comment type="similarity">
    <text evidence="2 4">Belongs to the Mediator complex subunit 20 family.</text>
</comment>
<evidence type="ECO:0000313" key="6">
    <source>
        <dbReference type="EMBL" id="ETW83927.1"/>
    </source>
</evidence>
<evidence type="ECO:0000256" key="2">
    <source>
        <dbReference type="ARBA" id="ARBA00010743"/>
    </source>
</evidence>
<evidence type="ECO:0000256" key="4">
    <source>
        <dbReference type="RuleBase" id="RU364152"/>
    </source>
</evidence>
<comment type="subunit">
    <text evidence="4">Component of the Mediator complex.</text>
</comment>
<dbReference type="HOGENOM" id="CLU_080203_0_0_1"/>
<evidence type="ECO:0000256" key="5">
    <source>
        <dbReference type="SAM" id="MobiDB-lite"/>
    </source>
</evidence>
<dbReference type="KEGG" id="hir:HETIRDRAFT_312496"/>
<dbReference type="GO" id="GO:0003712">
    <property type="term" value="F:transcription coregulator activity"/>
    <property type="evidence" value="ECO:0007669"/>
    <property type="project" value="InterPro"/>
</dbReference>
<proteinExistence type="inferred from homology"/>
<dbReference type="Pfam" id="PF08612">
    <property type="entry name" value="Med20"/>
    <property type="match status" value="1"/>
</dbReference>
<dbReference type="InterPro" id="IPR013921">
    <property type="entry name" value="Mediator_Med20"/>
</dbReference>
<evidence type="ECO:0000256" key="3">
    <source>
        <dbReference type="ARBA" id="ARBA00023242"/>
    </source>
</evidence>
<dbReference type="GO" id="GO:0016592">
    <property type="term" value="C:mediator complex"/>
    <property type="evidence" value="ECO:0007669"/>
    <property type="project" value="InterPro"/>
</dbReference>
<dbReference type="Proteomes" id="UP000030671">
    <property type="component" value="Unassembled WGS sequence"/>
</dbReference>
<keyword evidence="4" id="KW-0804">Transcription</keyword>
<evidence type="ECO:0000256" key="1">
    <source>
        <dbReference type="ARBA" id="ARBA00004123"/>
    </source>
</evidence>
<name>W4KDJ3_HETIT</name>
<protein>
    <recommendedName>
        <fullName evidence="4">Mediator of RNA polymerase II transcription subunit 20</fullName>
    </recommendedName>
    <alternativeName>
        <fullName evidence="4">Mediator complex subunit 20</fullName>
    </alternativeName>
</protein>
<sequence>LARWINAPTTGLDLMTENILRNHNGQFRGKWQLGVRTYRSTLNEHKANAPSERTMCALTMSENVFVLIDDPHAPTPADLALESSVIPTNPPHYRNTFLTLSPPGALEQLLTLLHARWIPTRQAASGVAQQRQASGQQLSIEGHIFAIGNDWIVRAGHVILAGGTVKGMLLEAEYLPVPAMRSRSSGDPSEPAQTVELISNLLLSVLPNISEAKIVAVTISDAQWQDVLWDREAEENAAREAEKEPKPTDDIYAVGDDDVSTHRKGDWVGVDRDRRSAYLIIGALKSEGLI</sequence>
<dbReference type="GO" id="GO:0006357">
    <property type="term" value="P:regulation of transcription by RNA polymerase II"/>
    <property type="evidence" value="ECO:0007669"/>
    <property type="project" value="InterPro"/>
</dbReference>
<dbReference type="STRING" id="747525.W4KDJ3"/>
<dbReference type="AlphaFoldDB" id="W4KDJ3"/>
<dbReference type="GeneID" id="20669958"/>
<reference evidence="6 7" key="1">
    <citation type="journal article" date="2012" name="New Phytol.">
        <title>Insight into trade-off between wood decay and parasitism from the genome of a fungal forest pathogen.</title>
        <authorList>
            <person name="Olson A."/>
            <person name="Aerts A."/>
            <person name="Asiegbu F."/>
            <person name="Belbahri L."/>
            <person name="Bouzid O."/>
            <person name="Broberg A."/>
            <person name="Canback B."/>
            <person name="Coutinho P.M."/>
            <person name="Cullen D."/>
            <person name="Dalman K."/>
            <person name="Deflorio G."/>
            <person name="van Diepen L.T."/>
            <person name="Dunand C."/>
            <person name="Duplessis S."/>
            <person name="Durling M."/>
            <person name="Gonthier P."/>
            <person name="Grimwood J."/>
            <person name="Fossdal C.G."/>
            <person name="Hansson D."/>
            <person name="Henrissat B."/>
            <person name="Hietala A."/>
            <person name="Himmelstrand K."/>
            <person name="Hoffmeister D."/>
            <person name="Hogberg N."/>
            <person name="James T.Y."/>
            <person name="Karlsson M."/>
            <person name="Kohler A."/>
            <person name="Kues U."/>
            <person name="Lee Y.H."/>
            <person name="Lin Y.C."/>
            <person name="Lind M."/>
            <person name="Lindquist E."/>
            <person name="Lombard V."/>
            <person name="Lucas S."/>
            <person name="Lunden K."/>
            <person name="Morin E."/>
            <person name="Murat C."/>
            <person name="Park J."/>
            <person name="Raffaello T."/>
            <person name="Rouze P."/>
            <person name="Salamov A."/>
            <person name="Schmutz J."/>
            <person name="Solheim H."/>
            <person name="Stahlberg J."/>
            <person name="Velez H."/>
            <person name="de Vries R.P."/>
            <person name="Wiebenga A."/>
            <person name="Woodward S."/>
            <person name="Yakovlev I."/>
            <person name="Garbelotto M."/>
            <person name="Martin F."/>
            <person name="Grigoriev I.V."/>
            <person name="Stenlid J."/>
        </authorList>
    </citation>
    <scope>NUCLEOTIDE SEQUENCE [LARGE SCALE GENOMIC DNA]</scope>
    <source>
        <strain evidence="6 7">TC 32-1</strain>
    </source>
</reference>
<dbReference type="eggNOG" id="ENOG502SY8G">
    <property type="taxonomic scope" value="Eukaryota"/>
</dbReference>
<comment type="function">
    <text evidence="4">Component of the Mediator complex, a coactivator involved in the regulated transcription of nearly all RNA polymerase II-dependent genes. Mediator functions as a bridge to convey information from gene-specific regulatory proteins to the basal RNA polymerase II transcription machinery. Mediator is recruited to promoters by direct interactions with regulatory proteins and serves as a scaffold for the assembly of a functional preinitiation complex with RNA polymerase II and the general transcription factors.</text>
</comment>